<dbReference type="Gene3D" id="1.10.260.40">
    <property type="entry name" value="lambda repressor-like DNA-binding domains"/>
    <property type="match status" value="1"/>
</dbReference>
<dbReference type="InterPro" id="IPR010982">
    <property type="entry name" value="Lambda_DNA-bd_dom_sf"/>
</dbReference>
<dbReference type="EMBL" id="PDDV01000007">
    <property type="protein sequence ID" value="PEH74253.1"/>
    <property type="molecule type" value="Genomic_DNA"/>
</dbReference>
<name>A0A2A7U7P4_EDWTA</name>
<comment type="caution">
    <text evidence="1">The sequence shown here is derived from an EMBL/GenBank/DDBJ whole genome shotgun (WGS) entry which is preliminary data.</text>
</comment>
<dbReference type="OrthoDB" id="6693632at2"/>
<dbReference type="SUPFAM" id="SSF47413">
    <property type="entry name" value="lambda repressor-like DNA-binding domains"/>
    <property type="match status" value="1"/>
</dbReference>
<reference evidence="2" key="1">
    <citation type="submission" date="2017-09" db="EMBL/GenBank/DDBJ databases">
        <title>FDA dAtabase for Regulatory Grade micrObial Sequences (FDA-ARGOS): Supporting development and validation of Infectious Disease Dx tests.</title>
        <authorList>
            <person name="Goldberg B."/>
            <person name="Campos J."/>
            <person name="Tallon L."/>
            <person name="Sadzewicz L."/>
            <person name="Ott S."/>
            <person name="Zhao X."/>
            <person name="Nagaraj S."/>
            <person name="Vavikolanu K."/>
            <person name="Aluvathingal J."/>
            <person name="Nadendla S."/>
            <person name="Geyer C."/>
            <person name="Sichtig H."/>
        </authorList>
    </citation>
    <scope>NUCLEOTIDE SEQUENCE [LARGE SCALE GENOMIC DNA]</scope>
    <source>
        <strain evidence="2">FDAARGOS_370</strain>
    </source>
</reference>
<evidence type="ECO:0000313" key="1">
    <source>
        <dbReference type="EMBL" id="PEH74253.1"/>
    </source>
</evidence>
<organism evidence="1 2">
    <name type="scientific">Edwardsiella tarda</name>
    <dbReference type="NCBI Taxonomy" id="636"/>
    <lineage>
        <taxon>Bacteria</taxon>
        <taxon>Pseudomonadati</taxon>
        <taxon>Pseudomonadota</taxon>
        <taxon>Gammaproteobacteria</taxon>
        <taxon>Enterobacterales</taxon>
        <taxon>Hafniaceae</taxon>
        <taxon>Edwardsiella</taxon>
    </lineage>
</organism>
<accession>A0A2A7U7P4</accession>
<evidence type="ECO:0000313" key="2">
    <source>
        <dbReference type="Proteomes" id="UP000219788"/>
    </source>
</evidence>
<sequence>MLKQTVVKHFGSQRAVAQALQVSDSAVSQWKTLIPERAALKLHRITAGKLKYSPCFYQKSS</sequence>
<dbReference type="Proteomes" id="UP000219788">
    <property type="component" value="Unassembled WGS sequence"/>
</dbReference>
<dbReference type="RefSeq" id="WP_070245634.1">
    <property type="nucleotide sequence ID" value="NZ_CP084517.1"/>
</dbReference>
<protein>
    <submittedName>
        <fullName evidence="1">Uncharacterized protein</fullName>
    </submittedName>
</protein>
<proteinExistence type="predicted"/>
<gene>
    <name evidence="1" type="ORF">CRM76_01460</name>
</gene>
<dbReference type="Pfam" id="PF14549">
    <property type="entry name" value="P22_Cro"/>
    <property type="match status" value="1"/>
</dbReference>
<dbReference type="GO" id="GO:0003677">
    <property type="term" value="F:DNA binding"/>
    <property type="evidence" value="ECO:0007669"/>
    <property type="project" value="InterPro"/>
</dbReference>
<dbReference type="AlphaFoldDB" id="A0A2A7U7P4"/>